<comment type="function">
    <text evidence="4">Acts as a negative regulator of abscisic acid (ABA) response.</text>
</comment>
<comment type="subcellular location">
    <subcellularLocation>
        <location evidence="1 4">Nucleus</location>
    </subcellularLocation>
</comment>
<dbReference type="GO" id="GO:0005634">
    <property type="term" value="C:nucleus"/>
    <property type="evidence" value="ECO:0007669"/>
    <property type="project" value="UniProtKB-SubCell"/>
</dbReference>
<dbReference type="PANTHER" id="PTHR31413:SF31">
    <property type="entry name" value="NINJA-FAMILY PROTEIN AFP3"/>
    <property type="match status" value="1"/>
</dbReference>
<dbReference type="GO" id="GO:0007165">
    <property type="term" value="P:signal transduction"/>
    <property type="evidence" value="ECO:0007669"/>
    <property type="project" value="InterPro"/>
</dbReference>
<evidence type="ECO:0000256" key="1">
    <source>
        <dbReference type="ARBA" id="ARBA00004123"/>
    </source>
</evidence>
<gene>
    <name evidence="8" type="ORF">Taro_055586</name>
</gene>
<dbReference type="Proteomes" id="UP000652761">
    <property type="component" value="Unassembled WGS sequence"/>
</dbReference>
<sequence>MRMAGAGERGEEEKHLAGRIHGYPRDLLRQFSGGVVYSEGTPATAASASGGNGEDSDEIELSLGLSLGGCFGVDPARKRGLQRSSSIAGIPFLKQVEEDPAVSPLLLKRTASLPAEAEEEQRKRKELQCLLRMEAKRKRSERENGPGSWARGPAASPPEQEGDGRKGWSRRPAPEHLGGWWTPNRVTAAASHGGGAAAADGTRPLTPASQASVGSQGSSTSGISDFGSRPPKQEELLRNGAGHLTERNGPAAGKPAKNSAAGGKEEVEAPRKEEHRAGGGVGGQNGPKAAMEEMPCVSTRGGGPNGKLVEGFLYKYGKGEEVRIVCVCHGRFLSPAEFVRHAGGEDVAHPLRHIIVNPSPSCFL</sequence>
<evidence type="ECO:0000256" key="2">
    <source>
        <dbReference type="ARBA" id="ARBA00006081"/>
    </source>
</evidence>
<dbReference type="InterPro" id="IPR012463">
    <property type="entry name" value="Ninja_motif"/>
</dbReference>
<protein>
    <recommendedName>
        <fullName evidence="4">Ninja-family protein</fullName>
    </recommendedName>
    <alternativeName>
        <fullName evidence="4">ABI-binding protein</fullName>
    </alternativeName>
</protein>
<keyword evidence="3 4" id="KW-0539">Nucleus</keyword>
<proteinExistence type="inferred from homology"/>
<feature type="compositionally biased region" description="Basic and acidic residues" evidence="5">
    <location>
        <begin position="263"/>
        <end position="277"/>
    </location>
</feature>
<feature type="domain" description="Ethylene-responsive binding factor-associated repression" evidence="6">
    <location>
        <begin position="54"/>
        <end position="89"/>
    </location>
</feature>
<dbReference type="Pfam" id="PF07897">
    <property type="entry name" value="EAR"/>
    <property type="match status" value="1"/>
</dbReference>
<keyword evidence="9" id="KW-1185">Reference proteome</keyword>
<reference evidence="8" key="1">
    <citation type="submission" date="2017-07" db="EMBL/GenBank/DDBJ databases">
        <title>Taro Niue Genome Assembly and Annotation.</title>
        <authorList>
            <person name="Atibalentja N."/>
            <person name="Keating K."/>
            <person name="Fields C.J."/>
        </authorList>
    </citation>
    <scope>NUCLEOTIDE SEQUENCE</scope>
    <source>
        <strain evidence="8">Niue_2</strain>
        <tissue evidence="8">Leaf</tissue>
    </source>
</reference>
<evidence type="ECO:0000256" key="5">
    <source>
        <dbReference type="SAM" id="MobiDB-lite"/>
    </source>
</evidence>
<evidence type="ECO:0000259" key="7">
    <source>
        <dbReference type="Pfam" id="PF16135"/>
    </source>
</evidence>
<dbReference type="InterPro" id="IPR032308">
    <property type="entry name" value="TDBD"/>
</dbReference>
<feature type="compositionally biased region" description="Low complexity" evidence="5">
    <location>
        <begin position="208"/>
        <end position="224"/>
    </location>
</feature>
<evidence type="ECO:0000259" key="6">
    <source>
        <dbReference type="Pfam" id="PF07897"/>
    </source>
</evidence>
<comment type="similarity">
    <text evidence="2 4">Belongs to the Ninja family.</text>
</comment>
<accession>A0A843XTR8</accession>
<dbReference type="Pfam" id="PF16135">
    <property type="entry name" value="TDBD"/>
    <property type="match status" value="1"/>
</dbReference>
<feature type="domain" description="Tify" evidence="7">
    <location>
        <begin position="323"/>
        <end position="355"/>
    </location>
</feature>
<dbReference type="InterPro" id="IPR031307">
    <property type="entry name" value="Ninja_fam"/>
</dbReference>
<organism evidence="8 9">
    <name type="scientific">Colocasia esculenta</name>
    <name type="common">Wild taro</name>
    <name type="synonym">Arum esculentum</name>
    <dbReference type="NCBI Taxonomy" id="4460"/>
    <lineage>
        <taxon>Eukaryota</taxon>
        <taxon>Viridiplantae</taxon>
        <taxon>Streptophyta</taxon>
        <taxon>Embryophyta</taxon>
        <taxon>Tracheophyta</taxon>
        <taxon>Spermatophyta</taxon>
        <taxon>Magnoliopsida</taxon>
        <taxon>Liliopsida</taxon>
        <taxon>Araceae</taxon>
        <taxon>Aroideae</taxon>
        <taxon>Colocasieae</taxon>
        <taxon>Colocasia</taxon>
    </lineage>
</organism>
<comment type="caution">
    <text evidence="8">The sequence shown here is derived from an EMBL/GenBank/DDBJ whole genome shotgun (WGS) entry which is preliminary data.</text>
</comment>
<dbReference type="OrthoDB" id="667358at2759"/>
<evidence type="ECO:0000313" key="8">
    <source>
        <dbReference type="EMBL" id="MQM22533.1"/>
    </source>
</evidence>
<dbReference type="AlphaFoldDB" id="A0A843XTR8"/>
<evidence type="ECO:0000256" key="3">
    <source>
        <dbReference type="ARBA" id="ARBA00023242"/>
    </source>
</evidence>
<evidence type="ECO:0000256" key="4">
    <source>
        <dbReference type="RuleBase" id="RU369029"/>
    </source>
</evidence>
<dbReference type="Pfam" id="PF16136">
    <property type="entry name" value="NLS_NINJA_AFP"/>
    <property type="match status" value="1"/>
</dbReference>
<feature type="region of interest" description="Disordered" evidence="5">
    <location>
        <begin position="132"/>
        <end position="288"/>
    </location>
</feature>
<dbReference type="GO" id="GO:0045892">
    <property type="term" value="P:negative regulation of DNA-templated transcription"/>
    <property type="evidence" value="ECO:0007669"/>
    <property type="project" value="TreeGrafter"/>
</dbReference>
<dbReference type="EMBL" id="NMUH01013157">
    <property type="protein sequence ID" value="MQM22533.1"/>
    <property type="molecule type" value="Genomic_DNA"/>
</dbReference>
<dbReference type="InterPro" id="IPR032310">
    <property type="entry name" value="NLS_NINJA_AFP-like"/>
</dbReference>
<dbReference type="PANTHER" id="PTHR31413">
    <property type="entry name" value="AFP HOMOLOG 2"/>
    <property type="match status" value="1"/>
</dbReference>
<name>A0A843XTR8_COLES</name>
<evidence type="ECO:0000313" key="9">
    <source>
        <dbReference type="Proteomes" id="UP000652761"/>
    </source>
</evidence>